<proteinExistence type="predicted"/>
<feature type="non-terminal residue" evidence="1">
    <location>
        <position position="1"/>
    </location>
</feature>
<gene>
    <name evidence="1" type="ORF">OTU49_007207</name>
</gene>
<evidence type="ECO:0000313" key="2">
    <source>
        <dbReference type="Proteomes" id="UP001445076"/>
    </source>
</evidence>
<dbReference type="PANTHER" id="PTHR16039:SF1">
    <property type="entry name" value="HAUS AUGMIN-LIKE COMPLEX SUBUNIT 2"/>
    <property type="match status" value="1"/>
</dbReference>
<dbReference type="Proteomes" id="UP001445076">
    <property type="component" value="Unassembled WGS sequence"/>
</dbReference>
<dbReference type="EMBL" id="JARKIK010000058">
    <property type="protein sequence ID" value="KAK8732143.1"/>
    <property type="molecule type" value="Genomic_DNA"/>
</dbReference>
<dbReference type="GO" id="GO:0051225">
    <property type="term" value="P:spindle assembly"/>
    <property type="evidence" value="ECO:0007669"/>
    <property type="project" value="InterPro"/>
</dbReference>
<dbReference type="GO" id="GO:0007020">
    <property type="term" value="P:microtubule nucleation"/>
    <property type="evidence" value="ECO:0007669"/>
    <property type="project" value="TreeGrafter"/>
</dbReference>
<name>A0AAW0WY22_CHEQU</name>
<organism evidence="1 2">
    <name type="scientific">Cherax quadricarinatus</name>
    <name type="common">Australian red claw crayfish</name>
    <dbReference type="NCBI Taxonomy" id="27406"/>
    <lineage>
        <taxon>Eukaryota</taxon>
        <taxon>Metazoa</taxon>
        <taxon>Ecdysozoa</taxon>
        <taxon>Arthropoda</taxon>
        <taxon>Crustacea</taxon>
        <taxon>Multicrustacea</taxon>
        <taxon>Malacostraca</taxon>
        <taxon>Eumalacostraca</taxon>
        <taxon>Eucarida</taxon>
        <taxon>Decapoda</taxon>
        <taxon>Pleocyemata</taxon>
        <taxon>Astacidea</taxon>
        <taxon>Parastacoidea</taxon>
        <taxon>Parastacidae</taxon>
        <taxon>Cherax</taxon>
    </lineage>
</organism>
<dbReference type="GO" id="GO:0005813">
    <property type="term" value="C:centrosome"/>
    <property type="evidence" value="ECO:0007669"/>
    <property type="project" value="TreeGrafter"/>
</dbReference>
<accession>A0AAW0WY22</accession>
<dbReference type="GO" id="GO:0070652">
    <property type="term" value="C:HAUS complex"/>
    <property type="evidence" value="ECO:0007669"/>
    <property type="project" value="TreeGrafter"/>
</dbReference>
<dbReference type="InterPro" id="IPR028346">
    <property type="entry name" value="HAUS2"/>
</dbReference>
<dbReference type="GO" id="GO:0007098">
    <property type="term" value="P:centrosome cycle"/>
    <property type="evidence" value="ECO:0007669"/>
    <property type="project" value="TreeGrafter"/>
</dbReference>
<dbReference type="Pfam" id="PF15003">
    <property type="entry name" value="HAUS2"/>
    <property type="match status" value="1"/>
</dbReference>
<dbReference type="AlphaFoldDB" id="A0AAW0WY22"/>
<dbReference type="GO" id="GO:1990498">
    <property type="term" value="C:mitotic spindle microtubule"/>
    <property type="evidence" value="ECO:0007669"/>
    <property type="project" value="TreeGrafter"/>
</dbReference>
<keyword evidence="2" id="KW-1185">Reference proteome</keyword>
<protein>
    <submittedName>
        <fullName evidence="1">Uncharacterized protein</fullName>
    </submittedName>
</protein>
<comment type="caution">
    <text evidence="1">The sequence shown here is derived from an EMBL/GenBank/DDBJ whole genome shotgun (WGS) entry which is preliminary data.</text>
</comment>
<dbReference type="PANTHER" id="PTHR16039">
    <property type="entry name" value="HAUS AUGMIN-LIKE COMPLEX SUBUNIT 2"/>
    <property type="match status" value="1"/>
</dbReference>
<reference evidence="1 2" key="1">
    <citation type="journal article" date="2024" name="BMC Genomics">
        <title>Genome assembly of redclaw crayfish (Cherax quadricarinatus) provides insights into its immune adaptation and hypoxia tolerance.</title>
        <authorList>
            <person name="Liu Z."/>
            <person name="Zheng J."/>
            <person name="Li H."/>
            <person name="Fang K."/>
            <person name="Wang S."/>
            <person name="He J."/>
            <person name="Zhou D."/>
            <person name="Weng S."/>
            <person name="Chi M."/>
            <person name="Gu Z."/>
            <person name="He J."/>
            <person name="Li F."/>
            <person name="Wang M."/>
        </authorList>
    </citation>
    <scope>NUCLEOTIDE SEQUENCE [LARGE SCALE GENOMIC DNA]</scope>
    <source>
        <strain evidence="1">ZL_2023a</strain>
    </source>
</reference>
<sequence length="196" mass="21827">QVSLLLAIDKSEEDDGEVQVVDVLTSLTSNSMESSQLINSFLEDVSALTEVRRDLAATTEKISIAALNETSSALTDPEVLGSRMAWCQKAEQHMRSIIENKDLLIYHLQQPLVANFLTMHYNYHKHLISLIGELVDILNNVSSHIRLIQDHAQNSILQRSDSCISSLTHTVTDLRDTINDITALQSLVTGMLNTKE</sequence>
<evidence type="ECO:0000313" key="1">
    <source>
        <dbReference type="EMBL" id="KAK8732143.1"/>
    </source>
</evidence>